<comment type="caution">
    <text evidence="8">The sequence shown here is derived from an EMBL/GenBank/DDBJ whole genome shotgun (WGS) entry which is preliminary data.</text>
</comment>
<protein>
    <recommendedName>
        <fullName evidence="10">ARM repeat-containing protein</fullName>
    </recommendedName>
</protein>
<evidence type="ECO:0000256" key="1">
    <source>
        <dbReference type="ARBA" id="ARBA00004123"/>
    </source>
</evidence>
<dbReference type="PANTHER" id="PTHR12663:SF0">
    <property type="entry name" value="PRECOCIOUS DISSOCIATION OF SISTERS 5, ISOFORM A"/>
    <property type="match status" value="1"/>
</dbReference>
<feature type="region of interest" description="Disordered" evidence="7">
    <location>
        <begin position="1115"/>
        <end position="1215"/>
    </location>
</feature>
<feature type="compositionally biased region" description="Acidic residues" evidence="7">
    <location>
        <begin position="1200"/>
        <end position="1215"/>
    </location>
</feature>
<evidence type="ECO:0000256" key="2">
    <source>
        <dbReference type="ARBA" id="ARBA00022618"/>
    </source>
</evidence>
<keyword evidence="3" id="KW-0498">Mitosis</keyword>
<keyword evidence="9" id="KW-1185">Reference proteome</keyword>
<reference evidence="8 9" key="1">
    <citation type="journal article" date="2020" name="Fungal Divers.">
        <title>Resolving the Mortierellaceae phylogeny through synthesis of multi-gene phylogenetics and phylogenomics.</title>
        <authorList>
            <person name="Vandepol N."/>
            <person name="Liber J."/>
            <person name="Desiro A."/>
            <person name="Na H."/>
            <person name="Kennedy M."/>
            <person name="Barry K."/>
            <person name="Grigoriev I.V."/>
            <person name="Miller A.N."/>
            <person name="O'Donnell K."/>
            <person name="Stajich J.E."/>
            <person name="Bonito G."/>
        </authorList>
    </citation>
    <scope>NUCLEOTIDE SEQUENCE [LARGE SCALE GENOMIC DNA]</scope>
    <source>
        <strain evidence="8 9">AD045</strain>
    </source>
</reference>
<feature type="compositionally biased region" description="Basic and acidic residues" evidence="7">
    <location>
        <begin position="1115"/>
        <end position="1129"/>
    </location>
</feature>
<dbReference type="InterPro" id="IPR011989">
    <property type="entry name" value="ARM-like"/>
</dbReference>
<dbReference type="PANTHER" id="PTHR12663">
    <property type="entry name" value="ANDROGEN INDUCED INHIBITOR OF PROLIFERATION AS3 / PDS5-RELATED"/>
    <property type="match status" value="1"/>
</dbReference>
<evidence type="ECO:0000256" key="3">
    <source>
        <dbReference type="ARBA" id="ARBA00022776"/>
    </source>
</evidence>
<dbReference type="EMBL" id="JAAAIM010000007">
    <property type="protein sequence ID" value="KAG0298556.1"/>
    <property type="molecule type" value="Genomic_DNA"/>
</dbReference>
<feature type="coiled-coil region" evidence="6">
    <location>
        <begin position="19"/>
        <end position="46"/>
    </location>
</feature>
<proteinExistence type="predicted"/>
<keyword evidence="4" id="KW-0539">Nucleus</keyword>
<dbReference type="InterPro" id="IPR039776">
    <property type="entry name" value="Pds5"/>
</dbReference>
<dbReference type="Pfam" id="PF20168">
    <property type="entry name" value="PDS5"/>
    <property type="match status" value="1"/>
</dbReference>
<evidence type="ECO:0000256" key="6">
    <source>
        <dbReference type="SAM" id="Coils"/>
    </source>
</evidence>
<dbReference type="SUPFAM" id="SSF48371">
    <property type="entry name" value="ARM repeat"/>
    <property type="match status" value="1"/>
</dbReference>
<evidence type="ECO:0000256" key="5">
    <source>
        <dbReference type="ARBA" id="ARBA00023306"/>
    </source>
</evidence>
<name>A0ABQ7KFX4_9FUNG</name>
<evidence type="ECO:0000256" key="7">
    <source>
        <dbReference type="SAM" id="MobiDB-lite"/>
    </source>
</evidence>
<evidence type="ECO:0000313" key="8">
    <source>
        <dbReference type="EMBL" id="KAG0298556.1"/>
    </source>
</evidence>
<keyword evidence="5" id="KW-0131">Cell cycle</keyword>
<evidence type="ECO:0008006" key="10">
    <source>
        <dbReference type="Google" id="ProtNLM"/>
    </source>
</evidence>
<dbReference type="Proteomes" id="UP001194696">
    <property type="component" value="Unassembled WGS sequence"/>
</dbReference>
<organism evidence="8 9">
    <name type="scientific">Linnemannia gamsii</name>
    <dbReference type="NCBI Taxonomy" id="64522"/>
    <lineage>
        <taxon>Eukaryota</taxon>
        <taxon>Fungi</taxon>
        <taxon>Fungi incertae sedis</taxon>
        <taxon>Mucoromycota</taxon>
        <taxon>Mortierellomycotina</taxon>
        <taxon>Mortierellomycetes</taxon>
        <taxon>Mortierellales</taxon>
        <taxon>Mortierellaceae</taxon>
        <taxon>Linnemannia</taxon>
    </lineage>
</organism>
<sequence length="1215" mass="136504">MAKASLKELQFRQKLTGTTPDLLKKLKDLQAELKDLEQESVDTKSFSSVTKQLIDSSIVNHKDKGVRIYAACCIADMLRLYAPDAPYSNTQLKVIFGLFVSELRHISNATGTHFSMYYYLLESLSVVKSIVLITDLKNADEIMTDLFRNVFDDIRPQQAKNVQICMSELLQHIIDESSQLPQEIVDIILAQFLHKHKFDNPAAYRLACDLGNNCAEKLQRYVFQYFSDIISTAGNGELSHKELEDFKTVHKLVIELNKSTPALLLNVIPQLEEELKLSDVTIRTLATKSLGVMFSEKTSQLATQYESTWKAWLQRRNDKIPQVRIAWIESLVDLIKSHASLSKELSEGLSEKIVDPDEKVRAVACKTVGEFDYETSLHHIQKNTLIQVGHRCRDKKKSVSKEAITTLSALYSQAYPEIENGTKASISHFGWMASAILHAVYVNDNEIFSFVDHAIYTTVFPPHGDAASRTQRIVTTFGALDDKGRTGFLSVLRRSVDARAHMTALLKLLESQEKSKESGGAEEFEKKLGSIVKIISDRLPDPVKSSLLLYKYANMHDSTFLQLISDCMDSRRSLKEIRKAAKDTISRIENVSPSTLEIFSVLIQRISLTLVNSEVISELINNIASSDEHRQISGELLRSISPIFPAIFIDHLAEITALLRDSTFVGATDALQTLAGFAKQFPKSVPADGKAKETLRKLLTLGTVAQATDATIVLTSIANNDAMCRDIADKCSEQLDVSSPSLLKNLAILSQITLYSPHVFESISGDVVAFIMKELLLTNTSEQETRYDAAEDWVEKSELDQYSLSKLMGLKVLVNRAIVLLESDPEAALSAVRPVFQLLWTLINQEGEVVAENNTNAVMKSHLRLNAARFVVKLTRGRPAYEKMVGVSDYGRLALVIQDPVYRVRHGLASRIMKYLRAKELHIRYLAVLMLVAHEPEADWKSQVQKFLTLQSKSQAIDSNLMLNELTLARTLHLLSNHPDFVIKAVDVDDDDIFGGAQPTHSVQDLNLAAKYVEFYLDTMANSENISLIFYVASLMKTVRFSSPQDNTHNLYVLSDLAQYLIQERSRSHGWTLTSHPGQVKLPRELFSSLAQNEMSVEITKKIYLPALWVQAREHKTERKPKTPIERKMGQATKRRSRSPSPHEVEDMEDVIGEKGVSPPSRVKRPKKAKAVERVVEEPTRRMANRAAKAKATVYKDAESSDEESEEMESDQDSS</sequence>
<evidence type="ECO:0000313" key="9">
    <source>
        <dbReference type="Proteomes" id="UP001194696"/>
    </source>
</evidence>
<feature type="compositionally biased region" description="Basic and acidic residues" evidence="7">
    <location>
        <begin position="1170"/>
        <end position="1181"/>
    </location>
</feature>
<dbReference type="CDD" id="cd19953">
    <property type="entry name" value="PDS5"/>
    <property type="match status" value="1"/>
</dbReference>
<dbReference type="InterPro" id="IPR016024">
    <property type="entry name" value="ARM-type_fold"/>
</dbReference>
<keyword evidence="6" id="KW-0175">Coiled coil</keyword>
<gene>
    <name evidence="8" type="ORF">BGZ96_010602</name>
</gene>
<dbReference type="Gene3D" id="1.25.10.10">
    <property type="entry name" value="Leucine-rich Repeat Variant"/>
    <property type="match status" value="1"/>
</dbReference>
<comment type="subcellular location">
    <subcellularLocation>
        <location evidence="1">Nucleus</location>
    </subcellularLocation>
</comment>
<keyword evidence="2" id="KW-0132">Cell division</keyword>
<accession>A0ABQ7KFX4</accession>
<evidence type="ECO:0000256" key="4">
    <source>
        <dbReference type="ARBA" id="ARBA00023242"/>
    </source>
</evidence>